<name>A0A0G0ZG12_9BACT</name>
<evidence type="ECO:0000313" key="2">
    <source>
        <dbReference type="Proteomes" id="UP000034704"/>
    </source>
</evidence>
<accession>A0A0G0ZG12</accession>
<dbReference type="AlphaFoldDB" id="A0A0G0ZG12"/>
<organism evidence="1 2">
    <name type="scientific">Candidatus Nomurabacteria bacterium GW2011_GWC2_42_20</name>
    <dbReference type="NCBI Taxonomy" id="1618756"/>
    <lineage>
        <taxon>Bacteria</taxon>
        <taxon>Candidatus Nomuraibacteriota</taxon>
    </lineage>
</organism>
<gene>
    <name evidence="1" type="ORF">UV12_C0006G0028</name>
</gene>
<comment type="caution">
    <text evidence="1">The sequence shown here is derived from an EMBL/GenBank/DDBJ whole genome shotgun (WGS) entry which is preliminary data.</text>
</comment>
<proteinExistence type="predicted"/>
<evidence type="ECO:0000313" key="1">
    <source>
        <dbReference type="EMBL" id="KKS47604.1"/>
    </source>
</evidence>
<dbReference type="EMBL" id="LCDG01000006">
    <property type="protein sequence ID" value="KKS47604.1"/>
    <property type="molecule type" value="Genomic_DNA"/>
</dbReference>
<reference evidence="1 2" key="1">
    <citation type="journal article" date="2015" name="Nature">
        <title>rRNA introns, odd ribosomes, and small enigmatic genomes across a large radiation of phyla.</title>
        <authorList>
            <person name="Brown C.T."/>
            <person name="Hug L.A."/>
            <person name="Thomas B.C."/>
            <person name="Sharon I."/>
            <person name="Castelle C.J."/>
            <person name="Singh A."/>
            <person name="Wilkins M.J."/>
            <person name="Williams K.H."/>
            <person name="Banfield J.F."/>
        </authorList>
    </citation>
    <scope>NUCLEOTIDE SEQUENCE [LARGE SCALE GENOMIC DNA]</scope>
</reference>
<dbReference type="STRING" id="1618756.UV12_C0006G0028"/>
<protein>
    <submittedName>
        <fullName evidence="1">Uncharacterized protein</fullName>
    </submittedName>
</protein>
<dbReference type="Proteomes" id="UP000034704">
    <property type="component" value="Unassembled WGS sequence"/>
</dbReference>
<sequence>MFKGLKNGKKKAYEIYDRACWREGFNDDLAAFRGKYEIPKLDEEKQNKKDIEDLLLKYFVSAMDNLHSMPVAGDADKGPGPQYLKDRIMFLNKYGFPSVSFGDAMDAILLEEVPAYQPFEVSAVSEVTLLENAGAQLCLQVDALASRDETLEYIRKNWGAMQKLLLGMVHKRKRVKTRGNRDRDKLIYDYYTYYKKHPKEWKGAHAYPLQAVIQKLLEDGYPRLNIEAINQSYRREKKRRVKVGRKQTG</sequence>